<keyword evidence="13" id="KW-0482">Metalloprotease</keyword>
<dbReference type="Pfam" id="PF17862">
    <property type="entry name" value="AAA_lid_3"/>
    <property type="match status" value="1"/>
</dbReference>
<dbReference type="InterPro" id="IPR000642">
    <property type="entry name" value="Peptidase_M41"/>
</dbReference>
<evidence type="ECO:0000313" key="18">
    <source>
        <dbReference type="EMBL" id="CBH76225.1"/>
    </source>
</evidence>
<evidence type="ECO:0000256" key="9">
    <source>
        <dbReference type="ARBA" id="ARBA00022801"/>
    </source>
</evidence>
<evidence type="ECO:0000256" key="5">
    <source>
        <dbReference type="ARBA" id="ARBA00022670"/>
    </source>
</evidence>
<evidence type="ECO:0000256" key="2">
    <source>
        <dbReference type="ARBA" id="ARBA00004370"/>
    </source>
</evidence>
<proteinExistence type="inferred from homology"/>
<dbReference type="InterPro" id="IPR003960">
    <property type="entry name" value="ATPase_AAA_CS"/>
</dbReference>
<dbReference type="Pfam" id="PF06480">
    <property type="entry name" value="FtsH_ext"/>
    <property type="match status" value="1"/>
</dbReference>
<gene>
    <name evidence="18" type="primary">ftsH</name>
    <name evidence="18" type="ORF">CARN1_0705</name>
</gene>
<evidence type="ECO:0000256" key="4">
    <source>
        <dbReference type="ARBA" id="ARBA00022475"/>
    </source>
</evidence>
<keyword evidence="12 16" id="KW-1133">Transmembrane helix</keyword>
<dbReference type="FunFam" id="3.40.50.300:FF:000001">
    <property type="entry name" value="ATP-dependent zinc metalloprotease FtsH"/>
    <property type="match status" value="1"/>
</dbReference>
<dbReference type="GO" id="GO:0004176">
    <property type="term" value="F:ATP-dependent peptidase activity"/>
    <property type="evidence" value="ECO:0007669"/>
    <property type="project" value="InterPro"/>
</dbReference>
<feature type="domain" description="AAA+ ATPase" evidence="17">
    <location>
        <begin position="186"/>
        <end position="325"/>
    </location>
</feature>
<keyword evidence="4" id="KW-1003">Cell membrane</keyword>
<evidence type="ECO:0000256" key="14">
    <source>
        <dbReference type="ARBA" id="ARBA00023136"/>
    </source>
</evidence>
<evidence type="ECO:0000259" key="17">
    <source>
        <dbReference type="SMART" id="SM00382"/>
    </source>
</evidence>
<dbReference type="InterPro" id="IPR041569">
    <property type="entry name" value="AAA_lid_3"/>
</dbReference>
<dbReference type="InterPro" id="IPR011546">
    <property type="entry name" value="Pept_M41_FtsH_extracell"/>
</dbReference>
<dbReference type="Pfam" id="PF00004">
    <property type="entry name" value="AAA"/>
    <property type="match status" value="1"/>
</dbReference>
<dbReference type="HAMAP" id="MF_01458">
    <property type="entry name" value="FtsH"/>
    <property type="match status" value="1"/>
</dbReference>
<dbReference type="FunFam" id="1.10.8.60:FF:000001">
    <property type="entry name" value="ATP-dependent zinc metalloprotease FtsH"/>
    <property type="match status" value="1"/>
</dbReference>
<dbReference type="GO" id="GO:0004222">
    <property type="term" value="F:metalloendopeptidase activity"/>
    <property type="evidence" value="ECO:0007669"/>
    <property type="project" value="InterPro"/>
</dbReference>
<dbReference type="SMART" id="SM00382">
    <property type="entry name" value="AAA"/>
    <property type="match status" value="1"/>
</dbReference>
<dbReference type="SUPFAM" id="SSF140990">
    <property type="entry name" value="FtsH protease domain-like"/>
    <property type="match status" value="1"/>
</dbReference>
<evidence type="ECO:0000256" key="1">
    <source>
        <dbReference type="ARBA" id="ARBA00001947"/>
    </source>
</evidence>
<dbReference type="GO" id="GO:0005886">
    <property type="term" value="C:plasma membrane"/>
    <property type="evidence" value="ECO:0007669"/>
    <property type="project" value="TreeGrafter"/>
</dbReference>
<dbReference type="Gene3D" id="3.40.50.300">
    <property type="entry name" value="P-loop containing nucleotide triphosphate hydrolases"/>
    <property type="match status" value="1"/>
</dbReference>
<evidence type="ECO:0000256" key="13">
    <source>
        <dbReference type="ARBA" id="ARBA00023049"/>
    </source>
</evidence>
<evidence type="ECO:0000256" key="11">
    <source>
        <dbReference type="ARBA" id="ARBA00022840"/>
    </source>
</evidence>
<evidence type="ECO:0000256" key="16">
    <source>
        <dbReference type="SAM" id="Phobius"/>
    </source>
</evidence>
<dbReference type="InterPro" id="IPR003959">
    <property type="entry name" value="ATPase_AAA_core"/>
</dbReference>
<reference evidence="18" key="1">
    <citation type="submission" date="2009-10" db="EMBL/GenBank/DDBJ databases">
        <title>Diversity of trophic interactions inside an arsenic-rich microbial ecosystem.</title>
        <authorList>
            <person name="Bertin P.N."/>
            <person name="Heinrich-Salmeron A."/>
            <person name="Pelletier E."/>
            <person name="Goulhen-Chollet F."/>
            <person name="Arsene-Ploetze F."/>
            <person name="Gallien S."/>
            <person name="Calteau A."/>
            <person name="Vallenet D."/>
            <person name="Casiot C."/>
            <person name="Chane-Woon-Ming B."/>
            <person name="Giloteaux L."/>
            <person name="Barakat M."/>
            <person name="Bonnefoy V."/>
            <person name="Bruneel O."/>
            <person name="Chandler M."/>
            <person name="Cleiss J."/>
            <person name="Duran R."/>
            <person name="Elbaz-Poulichet F."/>
            <person name="Fonknechten N."/>
            <person name="Lauga B."/>
            <person name="Mornico D."/>
            <person name="Ortet P."/>
            <person name="Schaeffer C."/>
            <person name="Siguier P."/>
            <person name="Alexander Thil Smith A."/>
            <person name="Van Dorsselaer A."/>
            <person name="Weissenbach J."/>
            <person name="Medigue C."/>
            <person name="Le Paslier D."/>
        </authorList>
    </citation>
    <scope>NUCLEOTIDE SEQUENCE</scope>
</reference>
<dbReference type="EC" id="3.4.24.-" evidence="18"/>
<dbReference type="Gene3D" id="1.20.58.760">
    <property type="entry name" value="Peptidase M41"/>
    <property type="match status" value="1"/>
</dbReference>
<dbReference type="GO" id="GO:0016887">
    <property type="term" value="F:ATP hydrolysis activity"/>
    <property type="evidence" value="ECO:0007669"/>
    <property type="project" value="InterPro"/>
</dbReference>
<dbReference type="Gene3D" id="1.10.8.60">
    <property type="match status" value="1"/>
</dbReference>
<dbReference type="PROSITE" id="PS00674">
    <property type="entry name" value="AAA"/>
    <property type="match status" value="1"/>
</dbReference>
<comment type="cofactor">
    <cofactor evidence="1">
        <name>Zn(2+)</name>
        <dbReference type="ChEBI" id="CHEBI:29105"/>
    </cofactor>
</comment>
<feature type="transmembrane region" description="Helical" evidence="16">
    <location>
        <begin position="102"/>
        <end position="123"/>
    </location>
</feature>
<dbReference type="PANTHER" id="PTHR23076:SF97">
    <property type="entry name" value="ATP-DEPENDENT ZINC METALLOPROTEASE YME1L1"/>
    <property type="match status" value="1"/>
</dbReference>
<sequence>MKILRQLLFVIAAVVIVLLIVNRFVSAPTTVRPLDYGSFIAQLDAGKIDSFHAVGKQGTGKTTAGKSYTVTIPNTDSAFVAQLQAHIKSGKWGFESPPNTSFLNGLGSLLPMLALVVLMIFIFRQAQSGGSQAMNFGRSRAKMLSENRAKVTFDDVAGVEEAKVELGEIVDFLKYPKKYQSLGARIPKGVLLLGPPGSGKTLLARAVAGEAGVPFFSISGSDFVEMFVGVGASRVRDLFEQAKKSAPCIIFIDEIDAVGRQRGAGLGGGHDEREQTLNQLLVEMDGFDQNTGVILIAATNRPDVLDPALLRPGRFDRQIVVDRADLKGRQKILAVHARNKPLAREVQLDTLAKRTPGFSGADLENLLNEAALLAARRNKNVIEMSDCDEAIDRVMVGPERKSMVMSQKEKENTAYHESGHAILGAMLDKSDPIHKVTIIPRGMALGITWSLPDDDRHSVTREELLSDITMALGGRLAEEIQFGDVTTGASNDFEKATQLARRMVTQYGMSDLGPIQYGRGAHQVFLGRDFGEERNYSEEVASKIDSEVRRIVETSYERGRQLLTANWDKVERMVASLLEHETVEADEVIAIVEGRPFDRGSAEEAPETPQPPDRSVGLPADRGDAHRLPPTISPEPA</sequence>
<accession>E6PID5</accession>
<dbReference type="InterPro" id="IPR037219">
    <property type="entry name" value="Peptidase_M41-like"/>
</dbReference>
<feature type="transmembrane region" description="Helical" evidence="16">
    <location>
        <begin position="7"/>
        <end position="25"/>
    </location>
</feature>
<dbReference type="GO" id="GO:0005524">
    <property type="term" value="F:ATP binding"/>
    <property type="evidence" value="ECO:0007669"/>
    <property type="project" value="UniProtKB-KW"/>
</dbReference>
<keyword evidence="14 16" id="KW-0472">Membrane</keyword>
<dbReference type="GO" id="GO:0006508">
    <property type="term" value="P:proteolysis"/>
    <property type="evidence" value="ECO:0007669"/>
    <property type="project" value="UniProtKB-KW"/>
</dbReference>
<comment type="subcellular location">
    <subcellularLocation>
        <location evidence="2">Membrane</location>
    </subcellularLocation>
</comment>
<keyword evidence="5" id="KW-0645">Protease</keyword>
<organism evidence="18">
    <name type="scientific">mine drainage metagenome</name>
    <dbReference type="NCBI Taxonomy" id="410659"/>
    <lineage>
        <taxon>unclassified sequences</taxon>
        <taxon>metagenomes</taxon>
        <taxon>ecological metagenomes</taxon>
    </lineage>
</organism>
<dbReference type="GO" id="GO:0030163">
    <property type="term" value="P:protein catabolic process"/>
    <property type="evidence" value="ECO:0007669"/>
    <property type="project" value="TreeGrafter"/>
</dbReference>
<evidence type="ECO:0000256" key="6">
    <source>
        <dbReference type="ARBA" id="ARBA00022692"/>
    </source>
</evidence>
<dbReference type="InterPro" id="IPR005936">
    <property type="entry name" value="FtsH"/>
</dbReference>
<keyword evidence="11" id="KW-0067">ATP-binding</keyword>
<dbReference type="EMBL" id="CABL01000019">
    <property type="protein sequence ID" value="CBH76225.1"/>
    <property type="molecule type" value="Genomic_DNA"/>
</dbReference>
<dbReference type="Pfam" id="PF01434">
    <property type="entry name" value="Peptidase_M41"/>
    <property type="match status" value="1"/>
</dbReference>
<dbReference type="InterPro" id="IPR027417">
    <property type="entry name" value="P-loop_NTPase"/>
</dbReference>
<evidence type="ECO:0000256" key="10">
    <source>
        <dbReference type="ARBA" id="ARBA00022833"/>
    </source>
</evidence>
<dbReference type="CDD" id="cd19501">
    <property type="entry name" value="RecA-like_FtsH"/>
    <property type="match status" value="1"/>
</dbReference>
<feature type="region of interest" description="Disordered" evidence="15">
    <location>
        <begin position="594"/>
        <end position="637"/>
    </location>
</feature>
<dbReference type="GO" id="GO:0008270">
    <property type="term" value="F:zinc ion binding"/>
    <property type="evidence" value="ECO:0007669"/>
    <property type="project" value="InterPro"/>
</dbReference>
<keyword evidence="7" id="KW-0479">Metal-binding</keyword>
<keyword evidence="6 16" id="KW-0812">Transmembrane</keyword>
<evidence type="ECO:0000256" key="8">
    <source>
        <dbReference type="ARBA" id="ARBA00022741"/>
    </source>
</evidence>
<keyword evidence="10" id="KW-0862">Zinc</keyword>
<keyword evidence="8" id="KW-0547">Nucleotide-binding</keyword>
<dbReference type="NCBIfam" id="TIGR01241">
    <property type="entry name" value="FtsH_fam"/>
    <property type="match status" value="1"/>
</dbReference>
<keyword evidence="9 18" id="KW-0378">Hydrolase</keyword>
<dbReference type="SUPFAM" id="SSF52540">
    <property type="entry name" value="P-loop containing nucleoside triphosphate hydrolases"/>
    <property type="match status" value="1"/>
</dbReference>
<dbReference type="FunFam" id="1.20.58.760:FF:000001">
    <property type="entry name" value="ATP-dependent zinc metalloprotease FtsH"/>
    <property type="match status" value="1"/>
</dbReference>
<evidence type="ECO:0000256" key="3">
    <source>
        <dbReference type="ARBA" id="ARBA00010044"/>
    </source>
</evidence>
<comment type="similarity">
    <text evidence="3">In the C-terminal section; belongs to the peptidase M41 family.</text>
</comment>
<dbReference type="AlphaFoldDB" id="E6PID5"/>
<dbReference type="PANTHER" id="PTHR23076">
    <property type="entry name" value="METALLOPROTEASE M41 FTSH"/>
    <property type="match status" value="1"/>
</dbReference>
<protein>
    <submittedName>
        <fullName evidence="18">Cell-division protein and general stress protein (Class III heat-shock)</fullName>
        <ecNumber evidence="18">3.4.24.-</ecNumber>
    </submittedName>
</protein>
<dbReference type="Gene3D" id="3.30.720.210">
    <property type="match status" value="1"/>
</dbReference>
<comment type="caution">
    <text evidence="18">The sequence shown here is derived from an EMBL/GenBank/DDBJ whole genome shotgun (WGS) entry which is preliminary data.</text>
</comment>
<name>E6PID5_9ZZZZ</name>
<evidence type="ECO:0000256" key="15">
    <source>
        <dbReference type="SAM" id="MobiDB-lite"/>
    </source>
</evidence>
<evidence type="ECO:0000256" key="12">
    <source>
        <dbReference type="ARBA" id="ARBA00022989"/>
    </source>
</evidence>
<evidence type="ECO:0000256" key="7">
    <source>
        <dbReference type="ARBA" id="ARBA00022723"/>
    </source>
</evidence>
<dbReference type="InterPro" id="IPR003593">
    <property type="entry name" value="AAA+_ATPase"/>
</dbReference>